<accession>W6PZN7</accession>
<dbReference type="Pfam" id="PF00107">
    <property type="entry name" value="ADH_zinc_N"/>
    <property type="match status" value="1"/>
</dbReference>
<comment type="cofactor">
    <cofactor evidence="1">
        <name>Zn(2+)</name>
        <dbReference type="ChEBI" id="CHEBI:29105"/>
    </cofactor>
</comment>
<feature type="domain" description="Alcohol dehydrogenase-like C-terminal" evidence="4">
    <location>
        <begin position="213"/>
        <end position="292"/>
    </location>
</feature>
<dbReference type="AlphaFoldDB" id="W6PZN7"/>
<evidence type="ECO:0000256" key="3">
    <source>
        <dbReference type="ARBA" id="ARBA00022833"/>
    </source>
</evidence>
<sequence length="427" mass="46839">MAAIMPSTAYTPHPTEVMKAAQWMGTRKIEVGLVPKPKVTDPSDAIVQITHCTISGSDIHLYEGELKDAMEKGDILGQEALGIVEEVGPDVKTLKPGDRVIILPVISCGTCSYCQRQEYSLCDNTNPSPDTESTYGHRLGGKLGYSRLCGGYPGDQAEYCRVPHADLSCVRAPDDVDAQKLLGLTNVVTTAWHALELAEVQDGDVVGVWGCGPIGLATQRLAKLRGAKKVYAMDKDAARLQIAEDFGMIPVNVDGHPDVAEYILSLQNHGLDQSIEASGYRTSQEPEYSAMRAIGLERDNSDTLSAMIKATRKGGNVALVGDFFFTAHDFPIGPLMQKALTVRGGQTWPQKYYPFLMDLVVEGKLDTSWMFTYVDEFENIAEMYQKFSKHEVPGRLKVCLVTAFGRSQQMQSYSDLPVIRGLGDYEE</sequence>
<evidence type="ECO:0000259" key="5">
    <source>
        <dbReference type="Pfam" id="PF08240"/>
    </source>
</evidence>
<dbReference type="Gene3D" id="3.90.180.10">
    <property type="entry name" value="Medium-chain alcohol dehydrogenases, catalytic domain"/>
    <property type="match status" value="1"/>
</dbReference>
<dbReference type="GO" id="GO:0046872">
    <property type="term" value="F:metal ion binding"/>
    <property type="evidence" value="ECO:0007669"/>
    <property type="project" value="UniProtKB-KW"/>
</dbReference>
<keyword evidence="2" id="KW-0479">Metal-binding</keyword>
<dbReference type="SUPFAM" id="SSF50129">
    <property type="entry name" value="GroES-like"/>
    <property type="match status" value="1"/>
</dbReference>
<dbReference type="InterPro" id="IPR013149">
    <property type="entry name" value="ADH-like_C"/>
</dbReference>
<evidence type="ECO:0000256" key="2">
    <source>
        <dbReference type="ARBA" id="ARBA00022723"/>
    </source>
</evidence>
<dbReference type="OrthoDB" id="256333at2759"/>
<organism evidence="6 7">
    <name type="scientific">Penicillium roqueforti (strain FM164)</name>
    <dbReference type="NCBI Taxonomy" id="1365484"/>
    <lineage>
        <taxon>Eukaryota</taxon>
        <taxon>Fungi</taxon>
        <taxon>Dikarya</taxon>
        <taxon>Ascomycota</taxon>
        <taxon>Pezizomycotina</taxon>
        <taxon>Eurotiomycetes</taxon>
        <taxon>Eurotiomycetidae</taxon>
        <taxon>Eurotiales</taxon>
        <taxon>Aspergillaceae</taxon>
        <taxon>Penicillium</taxon>
    </lineage>
</organism>
<evidence type="ECO:0000313" key="6">
    <source>
        <dbReference type="EMBL" id="CDM27414.1"/>
    </source>
</evidence>
<dbReference type="Pfam" id="PF08240">
    <property type="entry name" value="ADH_N"/>
    <property type="match status" value="1"/>
</dbReference>
<dbReference type="PANTHER" id="PTHR42813">
    <property type="entry name" value="ZINC-TYPE ALCOHOL DEHYDROGENASE-LIKE"/>
    <property type="match status" value="1"/>
</dbReference>
<feature type="domain" description="Alcohol dehydrogenase-like N-terminal" evidence="5">
    <location>
        <begin position="42"/>
        <end position="173"/>
    </location>
</feature>
<dbReference type="PANTHER" id="PTHR42813:SF1">
    <property type="entry name" value="DEHYDROGENASE, PUTATIVE (AFU_ORTHOLOGUE AFUA_5G03930)-RELATED"/>
    <property type="match status" value="1"/>
</dbReference>
<name>W6PZN7_PENRF</name>
<evidence type="ECO:0000256" key="1">
    <source>
        <dbReference type="ARBA" id="ARBA00001947"/>
    </source>
</evidence>
<dbReference type="EMBL" id="HG792015">
    <property type="protein sequence ID" value="CDM27414.1"/>
    <property type="molecule type" value="Genomic_DNA"/>
</dbReference>
<dbReference type="STRING" id="1365484.W6PZN7"/>
<dbReference type="CDD" id="cd08283">
    <property type="entry name" value="FDH_like_1"/>
    <property type="match status" value="1"/>
</dbReference>
<keyword evidence="7" id="KW-1185">Reference proteome</keyword>
<proteinExistence type="predicted"/>
<dbReference type="OMA" id="QCHVQRY"/>
<gene>
    <name evidence="6" type="ORF">PROQFM164_S01g001225</name>
</gene>
<dbReference type="Gene3D" id="3.40.50.720">
    <property type="entry name" value="NAD(P)-binding Rossmann-like Domain"/>
    <property type="match status" value="1"/>
</dbReference>
<protein>
    <submittedName>
        <fullName evidence="6">Alcohol dehydrogenase superfamily, zinc-type</fullName>
    </submittedName>
</protein>
<evidence type="ECO:0000313" key="7">
    <source>
        <dbReference type="Proteomes" id="UP000030686"/>
    </source>
</evidence>
<dbReference type="InterPro" id="IPR011032">
    <property type="entry name" value="GroES-like_sf"/>
</dbReference>
<keyword evidence="3" id="KW-0862">Zinc</keyword>
<dbReference type="InterPro" id="IPR036291">
    <property type="entry name" value="NAD(P)-bd_dom_sf"/>
</dbReference>
<dbReference type="InterPro" id="IPR013154">
    <property type="entry name" value="ADH-like_N"/>
</dbReference>
<dbReference type="SUPFAM" id="SSF51735">
    <property type="entry name" value="NAD(P)-binding Rossmann-fold domains"/>
    <property type="match status" value="1"/>
</dbReference>
<evidence type="ECO:0000259" key="4">
    <source>
        <dbReference type="Pfam" id="PF00107"/>
    </source>
</evidence>
<reference evidence="6" key="1">
    <citation type="journal article" date="2014" name="Nat. Commun.">
        <title>Multiple recent horizontal transfers of a large genomic region in cheese making fungi.</title>
        <authorList>
            <person name="Cheeseman K."/>
            <person name="Ropars J."/>
            <person name="Renault P."/>
            <person name="Dupont J."/>
            <person name="Gouzy J."/>
            <person name="Branca A."/>
            <person name="Abraham A.L."/>
            <person name="Ceppi M."/>
            <person name="Conseiller E."/>
            <person name="Debuchy R."/>
            <person name="Malagnac F."/>
            <person name="Goarin A."/>
            <person name="Silar P."/>
            <person name="Lacoste S."/>
            <person name="Sallet E."/>
            <person name="Bensimon A."/>
            <person name="Giraud T."/>
            <person name="Brygoo Y."/>
        </authorList>
    </citation>
    <scope>NUCLEOTIDE SEQUENCE [LARGE SCALE GENOMIC DNA]</scope>
    <source>
        <strain evidence="6">FM164</strain>
    </source>
</reference>
<dbReference type="Proteomes" id="UP000030686">
    <property type="component" value="Unassembled WGS sequence"/>
</dbReference>